<organism evidence="3 4">
    <name type="scientific">Sphingobacterium kitahiroshimense</name>
    <dbReference type="NCBI Taxonomy" id="470446"/>
    <lineage>
        <taxon>Bacteria</taxon>
        <taxon>Pseudomonadati</taxon>
        <taxon>Bacteroidota</taxon>
        <taxon>Sphingobacteriia</taxon>
        <taxon>Sphingobacteriales</taxon>
        <taxon>Sphingobacteriaceae</taxon>
        <taxon>Sphingobacterium</taxon>
    </lineage>
</organism>
<dbReference type="Gene3D" id="3.40.50.1820">
    <property type="entry name" value="alpha/beta hydrolase"/>
    <property type="match status" value="1"/>
</dbReference>
<dbReference type="InterPro" id="IPR012223">
    <property type="entry name" value="TEII"/>
</dbReference>
<gene>
    <name evidence="3" type="ORF">ABE541_18985</name>
</gene>
<dbReference type="PANTHER" id="PTHR11487:SF0">
    <property type="entry name" value="S-ACYL FATTY ACID SYNTHASE THIOESTERASE, MEDIUM CHAIN"/>
    <property type="match status" value="1"/>
</dbReference>
<comment type="similarity">
    <text evidence="1">Belongs to the thioesterase family.</text>
</comment>
<proteinExistence type="inferred from homology"/>
<name>A0ABV0C0U7_9SPHI</name>
<evidence type="ECO:0000313" key="3">
    <source>
        <dbReference type="EMBL" id="MEN5379359.1"/>
    </source>
</evidence>
<evidence type="ECO:0000259" key="2">
    <source>
        <dbReference type="Pfam" id="PF00975"/>
    </source>
</evidence>
<dbReference type="RefSeq" id="WP_346582127.1">
    <property type="nucleotide sequence ID" value="NZ_JBDJLH010000002.1"/>
</dbReference>
<reference evidence="3 4" key="1">
    <citation type="submission" date="2024-04" db="EMBL/GenBank/DDBJ databases">
        <title>WGS of bacteria from Torrens River.</title>
        <authorList>
            <person name="Wyrsch E.R."/>
            <person name="Drigo B."/>
        </authorList>
    </citation>
    <scope>NUCLEOTIDE SEQUENCE [LARGE SCALE GENOMIC DNA]</scope>
    <source>
        <strain evidence="3 4">TWI391</strain>
    </source>
</reference>
<comment type="caution">
    <text evidence="3">The sequence shown here is derived from an EMBL/GenBank/DDBJ whole genome shotgun (WGS) entry which is preliminary data.</text>
</comment>
<dbReference type="Pfam" id="PF00975">
    <property type="entry name" value="Thioesterase"/>
    <property type="match status" value="1"/>
</dbReference>
<protein>
    <submittedName>
        <fullName evidence="3">Thioesterase domain-containing protein</fullName>
    </submittedName>
</protein>
<dbReference type="SUPFAM" id="SSF53474">
    <property type="entry name" value="alpha/beta-Hydrolases"/>
    <property type="match status" value="1"/>
</dbReference>
<dbReference type="InterPro" id="IPR001031">
    <property type="entry name" value="Thioesterase"/>
</dbReference>
<accession>A0ABV0C0U7</accession>
<sequence>MTKYPQIKIIAFPFAGGSIYSYTDFQQLAQKYGLFWHTIEYPGRGKKIHNELIDNFDTLIDSIEHEIYEIISTDNDYIFYGHSMGSLIGYEITKRIIKKKIKLPKLLYFTGRNAPSISLQDSIATLQTNEFWNLLDNLGGLPIEVLENDELKEFIEPILRSDFFALEKYVYMDKNKPFSIPIIIRIGDTDTATFDMAKLWQKETLFPLNIKILKGDHFFIFDHQEQIIKEIIELL</sequence>
<dbReference type="PANTHER" id="PTHR11487">
    <property type="entry name" value="THIOESTERASE"/>
    <property type="match status" value="1"/>
</dbReference>
<feature type="domain" description="Thioesterase" evidence="2">
    <location>
        <begin position="8"/>
        <end position="232"/>
    </location>
</feature>
<dbReference type="EMBL" id="JBDJNQ010000010">
    <property type="protein sequence ID" value="MEN5379359.1"/>
    <property type="molecule type" value="Genomic_DNA"/>
</dbReference>
<dbReference type="InterPro" id="IPR029058">
    <property type="entry name" value="AB_hydrolase_fold"/>
</dbReference>
<keyword evidence="4" id="KW-1185">Reference proteome</keyword>
<dbReference type="Proteomes" id="UP001409291">
    <property type="component" value="Unassembled WGS sequence"/>
</dbReference>
<evidence type="ECO:0000256" key="1">
    <source>
        <dbReference type="ARBA" id="ARBA00007169"/>
    </source>
</evidence>
<evidence type="ECO:0000313" key="4">
    <source>
        <dbReference type="Proteomes" id="UP001409291"/>
    </source>
</evidence>